<protein>
    <submittedName>
        <fullName evidence="1">Uncharacterized protein</fullName>
    </submittedName>
</protein>
<keyword evidence="2" id="KW-1185">Reference proteome</keyword>
<dbReference type="EMBL" id="CP086363">
    <property type="protein sequence ID" value="UNI23788.1"/>
    <property type="molecule type" value="Genomic_DNA"/>
</dbReference>
<organism evidence="1 2">
    <name type="scientific">Purpureocillium takamizusanense</name>
    <dbReference type="NCBI Taxonomy" id="2060973"/>
    <lineage>
        <taxon>Eukaryota</taxon>
        <taxon>Fungi</taxon>
        <taxon>Dikarya</taxon>
        <taxon>Ascomycota</taxon>
        <taxon>Pezizomycotina</taxon>
        <taxon>Sordariomycetes</taxon>
        <taxon>Hypocreomycetidae</taxon>
        <taxon>Hypocreales</taxon>
        <taxon>Ophiocordycipitaceae</taxon>
        <taxon>Purpureocillium</taxon>
    </lineage>
</organism>
<dbReference type="KEGG" id="ptkz:JDV02_009586"/>
<evidence type="ECO:0000313" key="2">
    <source>
        <dbReference type="Proteomes" id="UP000829364"/>
    </source>
</evidence>
<name>A0A9Q8QP55_9HYPO</name>
<dbReference type="Proteomes" id="UP000829364">
    <property type="component" value="Chromosome 10"/>
</dbReference>
<dbReference type="AlphaFoldDB" id="A0A9Q8QP55"/>
<sequence length="182" mass="19694">MILPRGQSQSMVVDGVDGPVICPDPSGIPGFPGPLPDPDPASTLRDAEYKAGVRTQLLRSADEHKIEVCWVGSRTAHGRSLQSELQARLLCPSLEVIDAHEARRPIMRLIPGRGADAATRDTWNHFLISISFTDAYLTASLFNMLRAGHIPFSCVTLSQAPYKPTDLDPKDGLYINAPAGGH</sequence>
<dbReference type="RefSeq" id="XP_047847269.1">
    <property type="nucleotide sequence ID" value="XM_047991258.1"/>
</dbReference>
<accession>A0A9Q8QP55</accession>
<evidence type="ECO:0000313" key="1">
    <source>
        <dbReference type="EMBL" id="UNI23788.1"/>
    </source>
</evidence>
<reference evidence="1" key="1">
    <citation type="submission" date="2021-11" db="EMBL/GenBank/DDBJ databases">
        <title>Purpureocillium_takamizusanense_genome.</title>
        <authorList>
            <person name="Nguyen N.-H."/>
        </authorList>
    </citation>
    <scope>NUCLEOTIDE SEQUENCE</scope>
    <source>
        <strain evidence="1">PT3</strain>
    </source>
</reference>
<gene>
    <name evidence="1" type="ORF">JDV02_009586</name>
</gene>
<dbReference type="GeneID" id="72071531"/>
<proteinExistence type="predicted"/>